<accession>X1PI89</accession>
<evidence type="ECO:0000313" key="1">
    <source>
        <dbReference type="EMBL" id="GAI38770.1"/>
    </source>
</evidence>
<proteinExistence type="predicted"/>
<comment type="caution">
    <text evidence="1">The sequence shown here is derived from an EMBL/GenBank/DDBJ whole genome shotgun (WGS) entry which is preliminary data.</text>
</comment>
<feature type="non-terminal residue" evidence="1">
    <location>
        <position position="39"/>
    </location>
</feature>
<reference evidence="1" key="1">
    <citation type="journal article" date="2014" name="Front. Microbiol.">
        <title>High frequency of phylogenetically diverse reductive dehalogenase-homologous genes in deep subseafloor sedimentary metagenomes.</title>
        <authorList>
            <person name="Kawai M."/>
            <person name="Futagami T."/>
            <person name="Toyoda A."/>
            <person name="Takaki Y."/>
            <person name="Nishi S."/>
            <person name="Hori S."/>
            <person name="Arai W."/>
            <person name="Tsubouchi T."/>
            <person name="Morono Y."/>
            <person name="Uchiyama I."/>
            <person name="Ito T."/>
            <person name="Fujiyama A."/>
            <person name="Inagaki F."/>
            <person name="Takami H."/>
        </authorList>
    </citation>
    <scope>NUCLEOTIDE SEQUENCE</scope>
    <source>
        <strain evidence="1">Expedition CK06-06</strain>
    </source>
</reference>
<sequence length="39" mass="4301">MPRFPKKEAEIAALAERMIAGLLANPILYPNPPHPAHQP</sequence>
<dbReference type="EMBL" id="BARV01023613">
    <property type="protein sequence ID" value="GAI38770.1"/>
    <property type="molecule type" value="Genomic_DNA"/>
</dbReference>
<gene>
    <name evidence="1" type="ORF">S06H3_38711</name>
</gene>
<dbReference type="AlphaFoldDB" id="X1PI89"/>
<name>X1PI89_9ZZZZ</name>
<protein>
    <submittedName>
        <fullName evidence="1">Uncharacterized protein</fullName>
    </submittedName>
</protein>
<organism evidence="1">
    <name type="scientific">marine sediment metagenome</name>
    <dbReference type="NCBI Taxonomy" id="412755"/>
    <lineage>
        <taxon>unclassified sequences</taxon>
        <taxon>metagenomes</taxon>
        <taxon>ecological metagenomes</taxon>
    </lineage>
</organism>